<dbReference type="InterPro" id="IPR050597">
    <property type="entry name" value="Cytochrome_c_Oxidase_Subunit"/>
</dbReference>
<keyword evidence="2 7" id="KW-0349">Heme</keyword>
<dbReference type="SMART" id="SM00637">
    <property type="entry name" value="CBD_II"/>
    <property type="match status" value="3"/>
</dbReference>
<evidence type="ECO:0000259" key="9">
    <source>
        <dbReference type="PROSITE" id="PS51007"/>
    </source>
</evidence>
<keyword evidence="5 7" id="KW-0408">Iron</keyword>
<keyword evidence="3 7" id="KW-0479">Metal-binding</keyword>
<dbReference type="InterPro" id="IPR003961">
    <property type="entry name" value="FN3_dom"/>
</dbReference>
<dbReference type="PROSITE" id="PS51173">
    <property type="entry name" value="CBM2"/>
    <property type="match status" value="2"/>
</dbReference>
<dbReference type="InterPro" id="IPR008965">
    <property type="entry name" value="CBM2/CBM3_carb-bd_dom_sf"/>
</dbReference>
<keyword evidence="6" id="KW-0119">Carbohydrate metabolism</keyword>
<organism evidence="11">
    <name type="scientific">uncultured Sulfurovum sp</name>
    <dbReference type="NCBI Taxonomy" id="269237"/>
    <lineage>
        <taxon>Bacteria</taxon>
        <taxon>Pseudomonadati</taxon>
        <taxon>Campylobacterota</taxon>
        <taxon>Epsilonproteobacteria</taxon>
        <taxon>Campylobacterales</taxon>
        <taxon>Sulfurovaceae</taxon>
        <taxon>Sulfurovum</taxon>
        <taxon>environmental samples</taxon>
    </lineage>
</organism>
<dbReference type="SUPFAM" id="SSF46626">
    <property type="entry name" value="Cytochrome c"/>
    <property type="match status" value="3"/>
</dbReference>
<dbReference type="Pfam" id="PF20578">
    <property type="entry name" value="aBig_2"/>
    <property type="match status" value="2"/>
</dbReference>
<proteinExistence type="predicted"/>
<evidence type="ECO:0000259" key="8">
    <source>
        <dbReference type="PROSITE" id="PS50853"/>
    </source>
</evidence>
<feature type="domain" description="CBM2" evidence="10">
    <location>
        <begin position="398"/>
        <end position="508"/>
    </location>
</feature>
<evidence type="ECO:0000313" key="11">
    <source>
        <dbReference type="EMBL" id="CAA6817887.1"/>
    </source>
</evidence>
<dbReference type="GO" id="GO:0046872">
    <property type="term" value="F:metal ion binding"/>
    <property type="evidence" value="ECO:0007669"/>
    <property type="project" value="UniProtKB-KW"/>
</dbReference>
<evidence type="ECO:0000256" key="5">
    <source>
        <dbReference type="ARBA" id="ARBA00023004"/>
    </source>
</evidence>
<dbReference type="InterPro" id="IPR009056">
    <property type="entry name" value="Cyt_c-like_dom"/>
</dbReference>
<dbReference type="GO" id="GO:0004553">
    <property type="term" value="F:hydrolase activity, hydrolyzing O-glycosyl compounds"/>
    <property type="evidence" value="ECO:0007669"/>
    <property type="project" value="InterPro"/>
</dbReference>
<feature type="domain" description="Cytochrome c" evidence="9">
    <location>
        <begin position="702"/>
        <end position="783"/>
    </location>
</feature>
<evidence type="ECO:0000256" key="7">
    <source>
        <dbReference type="PROSITE-ProRule" id="PRU00433"/>
    </source>
</evidence>
<evidence type="ECO:0000256" key="4">
    <source>
        <dbReference type="ARBA" id="ARBA00022982"/>
    </source>
</evidence>
<dbReference type="EMBL" id="CACVAX010000050">
    <property type="protein sequence ID" value="CAA6817887.1"/>
    <property type="molecule type" value="Genomic_DNA"/>
</dbReference>
<dbReference type="Pfam" id="PF00034">
    <property type="entry name" value="Cytochrom_C"/>
    <property type="match status" value="1"/>
</dbReference>
<dbReference type="InterPro" id="IPR001919">
    <property type="entry name" value="CBD2"/>
</dbReference>
<dbReference type="Pfam" id="PF00553">
    <property type="entry name" value="CBM_2"/>
    <property type="match status" value="3"/>
</dbReference>
<dbReference type="InterPro" id="IPR046780">
    <property type="entry name" value="aBig_2"/>
</dbReference>
<evidence type="ECO:0000256" key="1">
    <source>
        <dbReference type="ARBA" id="ARBA00022448"/>
    </source>
</evidence>
<dbReference type="InterPro" id="IPR013039">
    <property type="entry name" value="DUF1588"/>
</dbReference>
<name>A0A6S6TI53_9BACT</name>
<gene>
    <name evidence="11" type="ORF">HELGO_WM8152</name>
</gene>
<dbReference type="InterPro" id="IPR012291">
    <property type="entry name" value="CBM2_carb-bd_dom_sf"/>
</dbReference>
<dbReference type="PROSITE" id="PS51007">
    <property type="entry name" value="CYTC"/>
    <property type="match status" value="2"/>
</dbReference>
<dbReference type="InterPro" id="IPR013042">
    <property type="entry name" value="DUF1592"/>
</dbReference>
<dbReference type="PROSITE" id="PS50853">
    <property type="entry name" value="FN3"/>
    <property type="match status" value="1"/>
</dbReference>
<dbReference type="GO" id="GO:0030247">
    <property type="term" value="F:polysaccharide binding"/>
    <property type="evidence" value="ECO:0007669"/>
    <property type="project" value="UniProtKB-UniRule"/>
</dbReference>
<dbReference type="Pfam" id="PF07627">
    <property type="entry name" value="PSCyt3"/>
    <property type="match status" value="1"/>
</dbReference>
<dbReference type="Gene3D" id="2.60.40.290">
    <property type="match status" value="3"/>
</dbReference>
<dbReference type="Gene3D" id="2.60.40.10">
    <property type="entry name" value="Immunoglobulins"/>
    <property type="match status" value="1"/>
</dbReference>
<evidence type="ECO:0000256" key="6">
    <source>
        <dbReference type="ARBA" id="ARBA00023277"/>
    </source>
</evidence>
<dbReference type="InterPro" id="IPR036909">
    <property type="entry name" value="Cyt_c-like_dom_sf"/>
</dbReference>
<dbReference type="SUPFAM" id="SSF49265">
    <property type="entry name" value="Fibronectin type III"/>
    <property type="match status" value="1"/>
</dbReference>
<dbReference type="InterPro" id="IPR036116">
    <property type="entry name" value="FN3_sf"/>
</dbReference>
<evidence type="ECO:0000259" key="10">
    <source>
        <dbReference type="PROSITE" id="PS51173"/>
    </source>
</evidence>
<feature type="domain" description="Fibronectin type-III" evidence="8">
    <location>
        <begin position="517"/>
        <end position="609"/>
    </location>
</feature>
<protein>
    <submittedName>
        <fullName evidence="11">Uncharacterized protein</fullName>
    </submittedName>
</protein>
<dbReference type="SUPFAM" id="SSF49384">
    <property type="entry name" value="Carbohydrate-binding domain"/>
    <property type="match status" value="3"/>
</dbReference>
<keyword evidence="1" id="KW-0813">Transport</keyword>
<keyword evidence="4" id="KW-0249">Electron transport</keyword>
<feature type="domain" description="CBM2" evidence="10">
    <location>
        <begin position="14"/>
        <end position="126"/>
    </location>
</feature>
<accession>A0A6S6TI53</accession>
<dbReference type="CDD" id="cd00063">
    <property type="entry name" value="FN3"/>
    <property type="match status" value="1"/>
</dbReference>
<dbReference type="GO" id="GO:0020037">
    <property type="term" value="F:heme binding"/>
    <property type="evidence" value="ECO:0007669"/>
    <property type="project" value="InterPro"/>
</dbReference>
<dbReference type="PANTHER" id="PTHR33751">
    <property type="entry name" value="CBB3-TYPE CYTOCHROME C OXIDASE SUBUNIT FIXP"/>
    <property type="match status" value="1"/>
</dbReference>
<feature type="domain" description="Cytochrome c" evidence="9">
    <location>
        <begin position="605"/>
        <end position="690"/>
    </location>
</feature>
<dbReference type="Pfam" id="PF07631">
    <property type="entry name" value="PSD4"/>
    <property type="match status" value="1"/>
</dbReference>
<dbReference type="GO" id="GO:0009055">
    <property type="term" value="F:electron transfer activity"/>
    <property type="evidence" value="ECO:0007669"/>
    <property type="project" value="InterPro"/>
</dbReference>
<reference evidence="11" key="1">
    <citation type="submission" date="2020-01" db="EMBL/GenBank/DDBJ databases">
        <authorList>
            <person name="Meier V. D."/>
            <person name="Meier V D."/>
        </authorList>
    </citation>
    <scope>NUCLEOTIDE SEQUENCE</scope>
    <source>
        <strain evidence="11">HLG_WM_MAG_04</strain>
    </source>
</reference>
<dbReference type="InterPro" id="IPR013783">
    <property type="entry name" value="Ig-like_fold"/>
</dbReference>
<dbReference type="PANTHER" id="PTHR33751:SF9">
    <property type="entry name" value="CYTOCHROME C4"/>
    <property type="match status" value="1"/>
</dbReference>
<dbReference type="GO" id="GO:0005975">
    <property type="term" value="P:carbohydrate metabolic process"/>
    <property type="evidence" value="ECO:0007669"/>
    <property type="project" value="InterPro"/>
</dbReference>
<evidence type="ECO:0000256" key="3">
    <source>
        <dbReference type="ARBA" id="ARBA00022723"/>
    </source>
</evidence>
<dbReference type="Gene3D" id="1.10.760.10">
    <property type="entry name" value="Cytochrome c-like domain"/>
    <property type="match status" value="2"/>
</dbReference>
<evidence type="ECO:0000256" key="2">
    <source>
        <dbReference type="ARBA" id="ARBA00022617"/>
    </source>
</evidence>
<sequence length="1482" mass="164223">MGRVIIVIFLTLFFNAYASDISVQQIKTSDWKTGFCETVKVENRGLSTVQWNIEFISDGLINNLWSANYTQDTNTRKVNASGVSWNRTLTPNQSISFGYCADKVVESTLSTDSSDLVLNKTKTAEWGGGFCETLSISNNKNQDIKWEISTPIEGKIYDLWNANYTQGEDLVLRATGVSWNEIVQANRTVEFGYCANTIDITPPNTDKEDIAKDKALLTFDMIKGLNSTENKVISDLNLPYIGANNSNISWISTHLSTISSLGEVTRPEANTNDRVVTFTAILTKGNERDTKIFTLTVPKEEAVIDPNIVDVNNDKNLLTFNLIRQNNLVADEVTTALTLPGVGTHGSSISWVSSRVDVISDVGLVNQMANDVTVTLTATISKGNISESKQFTLVVLKKALGLGFCQVHYQIDNQWSTGAGVSVSVINQLGNISSWEVSFSFPSGQKINGNLWNGVETQMDKYVSVLNEGYNANVTNGGKIEFGFNLTHSGINNVPTDIRLNGKLCDGQTGGIEKPAKPTNLEANLINNSKVNLAWDDNSDNEDNFLIYKSKDEGAWVLVALLEANSTSYDGIEVEAEHSYEFKVEVKNIAGSSTSEVVLVTPIIITVQSGVDNKAISLVANCLSCHTPSNSDASIPIIHGLGRDYLEKTLKGYRTTDQESTHYSFAMHRIMDGYSDEEVDMMIDYFSAQSWIGNDVVSYDVASIEEGERLFKSSCTACHGVDGKKDDIMLSRQSEQYLIDTMTNYAKGLHKDAHDGMKAIFEETIGEDDSKIEALAKYLAVGLEVPTGDNDTIRGFDANYLSGTNTIEVLWEYINPEAIRVEIMVNGQIVKTLTDATEYSAVLLNDGAASFVIGNNYAISMKVITANKETSSVILNVEVKTDEAYGQEHYNTNCKVCHGVNGTARANLTEWNSTEHNFTAFTQNSTMDTSYYANCDSECLELIGIYVENVLIPRAKDNNDSSVALDVNSDITRGYRLLNRVEYTNSLYTLFEIEHDETRLETLALHYTDLPKDNIVEGYNTDRDLNRVDEDKIKAFTAMATKVETYLEELKGQNSTACLINGYDFCTANKEDFLATFATKIFRRPLSLAEQNKYLALASVGQMVGDMLVSPKFLYRSEMGVESDTTGVYDLTQYEIATAISYAMAGTTPDDELLSLAKEGALSHPNTRVTQAVRLSQLQTGKDKLDDFIGRWLLEDNVYSLSDKNPELFNGYSHEVRTAQSEQILKQFRMVMESNSKSAYKDLFINDYVMTKKVLSDYYAEGMSNAEVFEAVPATSKRYGLLTLGALASKYANSEESHPFKRGKFVLARLMCHPLGLPGNGGDVPAVKDHAGENKRDRYAEHVNDPSCATCHNLMDPIGFTWENYDGSGRYRTSEYHSEADGGPKVIDASVTLKGLLTYDESETYPAEGMRDVSELIANSDRGPECMALQYYRYTSGDSHAEIENSLVVKKIVSDFKDEQYDLQSLFTNMVKLNSFVTRKAQ</sequence>